<dbReference type="EC" id="2.3.2.27" evidence="4"/>
<dbReference type="SMART" id="SM00248">
    <property type="entry name" value="ANK"/>
    <property type="match status" value="8"/>
</dbReference>
<dbReference type="InterPro" id="IPR011009">
    <property type="entry name" value="Kinase-like_dom_sf"/>
</dbReference>
<comment type="pathway">
    <text evidence="3">Protein modification; protein ubiquitination.</text>
</comment>
<dbReference type="SUPFAM" id="SSF56112">
    <property type="entry name" value="Protein kinase-like (PK-like)"/>
    <property type="match status" value="1"/>
</dbReference>
<evidence type="ECO:0000256" key="12">
    <source>
        <dbReference type="PROSITE-ProRule" id="PRU00023"/>
    </source>
</evidence>
<dbReference type="InterPro" id="IPR044584">
    <property type="entry name" value="KEG"/>
</dbReference>
<accession>A0AAQ3N265</accession>
<dbReference type="Pfam" id="PF00069">
    <property type="entry name" value="Pkinase"/>
    <property type="match status" value="1"/>
</dbReference>
<evidence type="ECO:0000256" key="10">
    <source>
        <dbReference type="ARBA" id="ARBA00022833"/>
    </source>
</evidence>
<keyword evidence="6" id="KW-0479">Metal-binding</keyword>
<dbReference type="GO" id="GO:0045324">
    <property type="term" value="P:late endosome to vacuole transport"/>
    <property type="evidence" value="ECO:0007669"/>
    <property type="project" value="TreeGrafter"/>
</dbReference>
<dbReference type="Gene3D" id="1.25.40.20">
    <property type="entry name" value="Ankyrin repeat-containing domain"/>
    <property type="match status" value="2"/>
</dbReference>
<evidence type="ECO:0000256" key="3">
    <source>
        <dbReference type="ARBA" id="ARBA00004906"/>
    </source>
</evidence>
<dbReference type="InterPro" id="IPR027370">
    <property type="entry name" value="Znf-RING_euk"/>
</dbReference>
<dbReference type="InterPro" id="IPR000719">
    <property type="entry name" value="Prot_kinase_dom"/>
</dbReference>
<feature type="region of interest" description="Disordered" evidence="14">
    <location>
        <begin position="480"/>
        <end position="511"/>
    </location>
</feature>
<dbReference type="Pfam" id="PF13445">
    <property type="entry name" value="zf-RING_UBOX"/>
    <property type="match status" value="1"/>
</dbReference>
<dbReference type="PANTHER" id="PTHR46960">
    <property type="entry name" value="E3 UBIQUITIN-PROTEIN LIGASE KEG"/>
    <property type="match status" value="1"/>
</dbReference>
<keyword evidence="10" id="KW-0862">Zinc</keyword>
<dbReference type="InterPro" id="IPR040847">
    <property type="entry name" value="SH3_15"/>
</dbReference>
<dbReference type="SUPFAM" id="SSF48403">
    <property type="entry name" value="Ankyrin repeat"/>
    <property type="match status" value="2"/>
</dbReference>
<evidence type="ECO:0000256" key="1">
    <source>
        <dbReference type="ARBA" id="ARBA00000900"/>
    </source>
</evidence>
<comment type="catalytic activity">
    <reaction evidence="1">
        <text>S-ubiquitinyl-[E2 ubiquitin-conjugating enzyme]-L-cysteine + [acceptor protein]-L-lysine = [E2 ubiquitin-conjugating enzyme]-L-cysteine + N(6)-ubiquitinyl-[acceptor protein]-L-lysine.</text>
        <dbReference type="EC" id="2.3.2.27"/>
    </reaction>
</comment>
<keyword evidence="7" id="KW-0677">Repeat</keyword>
<feature type="repeat" description="ANK" evidence="12">
    <location>
        <begin position="914"/>
        <end position="946"/>
    </location>
</feature>
<feature type="domain" description="RING-type" evidence="16">
    <location>
        <begin position="6"/>
        <end position="52"/>
    </location>
</feature>
<evidence type="ECO:0000256" key="5">
    <source>
        <dbReference type="ARBA" id="ARBA00022679"/>
    </source>
</evidence>
<evidence type="ECO:0000313" key="18">
    <source>
        <dbReference type="Proteomes" id="UP001374535"/>
    </source>
</evidence>
<feature type="domain" description="Protein kinase" evidence="15">
    <location>
        <begin position="147"/>
        <end position="471"/>
    </location>
</feature>
<feature type="region of interest" description="Disordered" evidence="14">
    <location>
        <begin position="80"/>
        <end position="139"/>
    </location>
</feature>
<reference evidence="17 18" key="1">
    <citation type="journal article" date="2023" name="Life. Sci Alliance">
        <title>Evolutionary insights into 3D genome organization and epigenetic landscape of Vigna mungo.</title>
        <authorList>
            <person name="Junaid A."/>
            <person name="Singh B."/>
            <person name="Bhatia S."/>
        </authorList>
    </citation>
    <scope>NUCLEOTIDE SEQUENCE [LARGE SCALE GENOMIC DNA]</scope>
    <source>
        <strain evidence="17">Urdbean</strain>
    </source>
</reference>
<evidence type="ECO:0000259" key="16">
    <source>
        <dbReference type="PROSITE" id="PS50089"/>
    </source>
</evidence>
<keyword evidence="11 12" id="KW-0040">ANK repeat</keyword>
<evidence type="ECO:0000259" key="15">
    <source>
        <dbReference type="PROSITE" id="PS50011"/>
    </source>
</evidence>
<protein>
    <recommendedName>
        <fullName evidence="4">RING-type E3 ubiquitin transferase</fullName>
        <ecNumber evidence="4">2.3.2.27</ecNumber>
    </recommendedName>
</protein>
<evidence type="ECO:0000256" key="11">
    <source>
        <dbReference type="ARBA" id="ARBA00023043"/>
    </source>
</evidence>
<dbReference type="InterPro" id="IPR017907">
    <property type="entry name" value="Znf_RING_CS"/>
</dbReference>
<comment type="subcellular location">
    <subcellularLocation>
        <location evidence="2">Cell membrane</location>
        <topology evidence="2">Peripheral membrane protein</topology>
        <orientation evidence="2">Cytoplasmic side</orientation>
    </subcellularLocation>
</comment>
<keyword evidence="5" id="KW-0808">Transferase</keyword>
<evidence type="ECO:0000256" key="7">
    <source>
        <dbReference type="ARBA" id="ARBA00022737"/>
    </source>
</evidence>
<dbReference type="InterPro" id="IPR013083">
    <property type="entry name" value="Znf_RING/FYVE/PHD"/>
</dbReference>
<dbReference type="GO" id="GO:0009738">
    <property type="term" value="P:abscisic acid-activated signaling pathway"/>
    <property type="evidence" value="ECO:0007669"/>
    <property type="project" value="InterPro"/>
</dbReference>
<keyword evidence="8 13" id="KW-0863">Zinc-finger</keyword>
<dbReference type="GO" id="GO:0006952">
    <property type="term" value="P:defense response"/>
    <property type="evidence" value="ECO:0007669"/>
    <property type="project" value="InterPro"/>
</dbReference>
<dbReference type="Gene3D" id="3.30.40.10">
    <property type="entry name" value="Zinc/RING finger domain, C3HC4 (zinc finger)"/>
    <property type="match status" value="1"/>
</dbReference>
<evidence type="ECO:0000256" key="4">
    <source>
        <dbReference type="ARBA" id="ARBA00012483"/>
    </source>
</evidence>
<feature type="repeat" description="ANK" evidence="12">
    <location>
        <begin position="624"/>
        <end position="656"/>
    </location>
</feature>
<dbReference type="GO" id="GO:0009788">
    <property type="term" value="P:negative regulation of abscisic acid-activated signaling pathway"/>
    <property type="evidence" value="ECO:0007669"/>
    <property type="project" value="TreeGrafter"/>
</dbReference>
<sequence length="1779" mass="195975">MKIPCCPVCQTRYNEEERVPLLLQCGHGYCRECLSRMFAPSSDATLACPKCRHVSTVGNSVQALRKNYAVLALVHSTTAAANGAGGGGGGENLDWDYTDEEEEEDGGGGEEDEDDEKRRRNSRESQASSSGGCEPVIEVGGGAHQDLKLVRRIGEGRRAGVEMWMAVISGGGGVEGGRRCRHSVAVKKVTVVEGMDLDWVQGKLEDLRRASMWCRNVCTFHGTMRVEDSLCLVMDKCYGSVQSEMQRNEGRLTLEQVLRYGADIARGVVELHAAGVVCMNLKPSNLLLDANGHAVVSDYGLATILKKPSCWKARPECDSVKIHSCMECIMLSPHYTAPEAWEPVKKSLNLFWDDGIGISSESDAWSFGCTLVEMCTGSIPYVEQLILYSTFISYVLPSFSKFLSANSTCSWAGLSAEEIYRAVVKAKKLPPQYASVVGGGIPRELWKMIGECLQFKPSKRPTFSAMLAIFLRHLQEIPRSPPASPDNGLDNKGSVSNVIEPSPVPELEVPQENPNHLHQLVSEGDTAGVRDLLAKAVLENGSNYLTSLLEAQNAHGQTALHLACRRGSAELVETILEYREANVDVLDKDGDPPLVFALAAGSLECVCSLIKRNANVQSRLRDGIGPSVAHVCAYHGQPDCMRELLLAGADPNAVDEEGESVLHRAISKKYTDCALVILENGGCKSMSIVNSKNLTPLHLCVATWNVAVVKRWAEVATSDEIAEAIDIPSPIGTALCMAAASKKDHEKGVLALQFSHIARFPDVLKNHLECLQSAFDYAYGSSPFSKRWKPSTLLVGTKHSSFPCCSADTTPHQKPLAVTCPVTSSVFFPRPASNETQDGDLWCLSFSFSFTPSLAILHEGRELVQILLAAGADPSAQDSQNGRTALHTAAMTNDVDLVQVILAAGVDVNIRNVHNSIPLHLALARGAKACVGLLLAAGADYNLQDDDGDNAFHIAAETAKMIRENMNWLIIMLMNPDADIEVRNHSGKTLRDILEALPREWISEDLMEALSNRGVHLSPTSFEVGEWVKFKKSVTTPTHGWQGANPQSVGFVQSVPDKDNLVVSFCSGEVHLLANEVIKVIPLDRGQHVQLKEDVKEPRFGWRGQSRDSIGTVLCVDDDGILRVGFPGASRGWKADPAEMERVEEFKVGDWVRIRPTLTSAKHGLGSVTPGSIGIVYCIRPDSSLLVELSYLPNPWHCEPEEVEHVAPFRIGDRVCVKRSVAEPRYAWGGETHHSVGRISEIENDGLLIIEIPNRPIPWQADPSDMEKVEDFKVGDWVRVKASVSSPKYGWEDITRNSIGVIHGLDEDGDMIVAFCFRSKPFSCSVTDVEKVPPFEVGQEIHVIASVTQPRLGWSNESPATVGKVVRIDMDGALNVRVTGRQSLWKVSPGDAERLPGFEVGDWVRSKPSLGTRPSYDWNSVGRESLAVVHSVQDSGYLELACCFRKGKWITHYTDVERVPSFKVGQYVRFRTGLVEPRWGWRGARPESQGIITSIHADGEVRVAFFGLPELWRGDPSDLEIEQIFEVGEWVRLTENANNWKSIGPGSVGVVQGIGYEGDELDRSIFVGFCGEQEKWVGPTSHLERFDKLFVGQKVRVKQYVKQPRFGWSGHTHASLGTIQAIDADGKLRIYTPAGSRTWMLDPSEVEVVEEKELCIGDWVRVKASVSTPTHHWGEVSHSSIGVVHRMEDEDLWVAFCFMERLWLCKAWEMERVRPFKVGDKVRIRDGLVNPRWGWGMETHASKGEVVGVDANGKLRIKFRWREGRPWIGDPADLALDED</sequence>
<dbReference type="PROSITE" id="PS50089">
    <property type="entry name" value="ZF_RING_2"/>
    <property type="match status" value="1"/>
</dbReference>
<dbReference type="Pfam" id="PF18346">
    <property type="entry name" value="SH3_15"/>
    <property type="match status" value="8"/>
</dbReference>
<evidence type="ECO:0000256" key="14">
    <source>
        <dbReference type="SAM" id="MobiDB-lite"/>
    </source>
</evidence>
<evidence type="ECO:0000256" key="6">
    <source>
        <dbReference type="ARBA" id="ARBA00022723"/>
    </source>
</evidence>
<dbReference type="InterPro" id="IPR002110">
    <property type="entry name" value="Ankyrin_rpt"/>
</dbReference>
<dbReference type="Gene3D" id="1.10.510.10">
    <property type="entry name" value="Transferase(Phosphotransferase) domain 1"/>
    <property type="match status" value="1"/>
</dbReference>
<dbReference type="SUPFAM" id="SSF57850">
    <property type="entry name" value="RING/U-box"/>
    <property type="match status" value="1"/>
</dbReference>
<dbReference type="PROSITE" id="PS50011">
    <property type="entry name" value="PROTEIN_KINASE_DOM"/>
    <property type="match status" value="1"/>
</dbReference>
<feature type="compositionally biased region" description="Acidic residues" evidence="14">
    <location>
        <begin position="93"/>
        <end position="115"/>
    </location>
</feature>
<evidence type="ECO:0000256" key="2">
    <source>
        <dbReference type="ARBA" id="ARBA00004413"/>
    </source>
</evidence>
<dbReference type="SMART" id="SM00184">
    <property type="entry name" value="RING"/>
    <property type="match status" value="1"/>
</dbReference>
<dbReference type="PRINTS" id="PR01415">
    <property type="entry name" value="ANKYRIN"/>
</dbReference>
<dbReference type="GO" id="GO:0008270">
    <property type="term" value="F:zinc ion binding"/>
    <property type="evidence" value="ECO:0007669"/>
    <property type="project" value="UniProtKB-KW"/>
</dbReference>
<dbReference type="PANTHER" id="PTHR46960:SF1">
    <property type="entry name" value="E3 UBIQUITIN-PROTEIN LIGASE KEG"/>
    <property type="match status" value="1"/>
</dbReference>
<dbReference type="GO" id="GO:0005769">
    <property type="term" value="C:early endosome"/>
    <property type="evidence" value="ECO:0007669"/>
    <property type="project" value="TreeGrafter"/>
</dbReference>
<dbReference type="PROSITE" id="PS50088">
    <property type="entry name" value="ANK_REPEAT"/>
    <property type="match status" value="4"/>
</dbReference>
<gene>
    <name evidence="17" type="ORF">V8G54_027583</name>
</gene>
<dbReference type="InterPro" id="IPR001841">
    <property type="entry name" value="Znf_RING"/>
</dbReference>
<dbReference type="FunFam" id="1.25.40.20:FF:000713">
    <property type="entry name" value="E3 ubiquitin-protein ligase KEG"/>
    <property type="match status" value="1"/>
</dbReference>
<dbReference type="FunFam" id="1.25.40.20:FF:000351">
    <property type="entry name" value="E3 ubiquitin-protein ligase KEG"/>
    <property type="match status" value="1"/>
</dbReference>
<dbReference type="Proteomes" id="UP001374535">
    <property type="component" value="Chromosome 8"/>
</dbReference>
<dbReference type="GO" id="GO:0005524">
    <property type="term" value="F:ATP binding"/>
    <property type="evidence" value="ECO:0007669"/>
    <property type="project" value="InterPro"/>
</dbReference>
<evidence type="ECO:0000256" key="13">
    <source>
        <dbReference type="PROSITE-ProRule" id="PRU00175"/>
    </source>
</evidence>
<evidence type="ECO:0000256" key="9">
    <source>
        <dbReference type="ARBA" id="ARBA00022786"/>
    </source>
</evidence>
<dbReference type="CDD" id="cd23140">
    <property type="entry name" value="RING-HC_KEG-like"/>
    <property type="match status" value="1"/>
</dbReference>
<organism evidence="17 18">
    <name type="scientific">Vigna mungo</name>
    <name type="common">Black gram</name>
    <name type="synonym">Phaseolus mungo</name>
    <dbReference type="NCBI Taxonomy" id="3915"/>
    <lineage>
        <taxon>Eukaryota</taxon>
        <taxon>Viridiplantae</taxon>
        <taxon>Streptophyta</taxon>
        <taxon>Embryophyta</taxon>
        <taxon>Tracheophyta</taxon>
        <taxon>Spermatophyta</taxon>
        <taxon>Magnoliopsida</taxon>
        <taxon>eudicotyledons</taxon>
        <taxon>Gunneridae</taxon>
        <taxon>Pentapetalae</taxon>
        <taxon>rosids</taxon>
        <taxon>fabids</taxon>
        <taxon>Fabales</taxon>
        <taxon>Fabaceae</taxon>
        <taxon>Papilionoideae</taxon>
        <taxon>50 kb inversion clade</taxon>
        <taxon>NPAAA clade</taxon>
        <taxon>indigoferoid/millettioid clade</taxon>
        <taxon>Phaseoleae</taxon>
        <taxon>Vigna</taxon>
    </lineage>
</organism>
<dbReference type="InterPro" id="IPR036770">
    <property type="entry name" value="Ankyrin_rpt-contain_sf"/>
</dbReference>
<feature type="repeat" description="ANK" evidence="12">
    <location>
        <begin position="881"/>
        <end position="913"/>
    </location>
</feature>
<keyword evidence="9" id="KW-0833">Ubl conjugation pathway</keyword>
<proteinExistence type="predicted"/>
<dbReference type="GO" id="GO:0004672">
    <property type="term" value="F:protein kinase activity"/>
    <property type="evidence" value="ECO:0007669"/>
    <property type="project" value="InterPro"/>
</dbReference>
<dbReference type="GO" id="GO:0016567">
    <property type="term" value="P:protein ubiquitination"/>
    <property type="evidence" value="ECO:0007669"/>
    <property type="project" value="InterPro"/>
</dbReference>
<feature type="repeat" description="ANK" evidence="12">
    <location>
        <begin position="555"/>
        <end position="588"/>
    </location>
</feature>
<name>A0AAQ3N265_VIGMU</name>
<dbReference type="PROSITE" id="PS50297">
    <property type="entry name" value="ANK_REP_REGION"/>
    <property type="match status" value="3"/>
</dbReference>
<dbReference type="GO" id="GO:0005886">
    <property type="term" value="C:plasma membrane"/>
    <property type="evidence" value="ECO:0007669"/>
    <property type="project" value="UniProtKB-SubCell"/>
</dbReference>
<evidence type="ECO:0000313" key="17">
    <source>
        <dbReference type="EMBL" id="WVZ01514.1"/>
    </source>
</evidence>
<evidence type="ECO:0000256" key="8">
    <source>
        <dbReference type="ARBA" id="ARBA00022771"/>
    </source>
</evidence>
<dbReference type="PROSITE" id="PS00518">
    <property type="entry name" value="ZF_RING_1"/>
    <property type="match status" value="1"/>
</dbReference>
<keyword evidence="18" id="KW-1185">Reference proteome</keyword>
<dbReference type="GO" id="GO:0061630">
    <property type="term" value="F:ubiquitin protein ligase activity"/>
    <property type="evidence" value="ECO:0007669"/>
    <property type="project" value="UniProtKB-EC"/>
</dbReference>
<dbReference type="GO" id="GO:0005802">
    <property type="term" value="C:trans-Golgi network"/>
    <property type="evidence" value="ECO:0007669"/>
    <property type="project" value="TreeGrafter"/>
</dbReference>
<dbReference type="EMBL" id="CP144693">
    <property type="protein sequence ID" value="WVZ01514.1"/>
    <property type="molecule type" value="Genomic_DNA"/>
</dbReference>
<dbReference type="Pfam" id="PF12796">
    <property type="entry name" value="Ank_2"/>
    <property type="match status" value="3"/>
</dbReference>